<comment type="caution">
    <text evidence="1">The sequence shown here is derived from an EMBL/GenBank/DDBJ whole genome shotgun (WGS) entry which is preliminary data.</text>
</comment>
<sequence length="76" mass="8276">MTEKWIVSEEWQEARVSCVAEDAGTGRSSLRNGEDGAAGAVSARGRRCHLGSRRDARARSPRLAGCLSGRVTYRQL</sequence>
<dbReference type="Proteomes" id="UP000190648">
    <property type="component" value="Unassembled WGS sequence"/>
</dbReference>
<dbReference type="EMBL" id="LSYS01009665">
    <property type="protein sequence ID" value="OPJ64346.1"/>
    <property type="molecule type" value="Genomic_DNA"/>
</dbReference>
<proteinExistence type="predicted"/>
<keyword evidence="2" id="KW-1185">Reference proteome</keyword>
<gene>
    <name evidence="1" type="ORF">AV530_009161</name>
</gene>
<dbReference type="AlphaFoldDB" id="A0A1V4IWM0"/>
<protein>
    <submittedName>
        <fullName evidence="1">Uncharacterized protein</fullName>
    </submittedName>
</protein>
<evidence type="ECO:0000313" key="1">
    <source>
        <dbReference type="EMBL" id="OPJ64346.1"/>
    </source>
</evidence>
<accession>A0A1V4IWM0</accession>
<reference evidence="1 2" key="1">
    <citation type="submission" date="2016-02" db="EMBL/GenBank/DDBJ databases">
        <title>Band-tailed pigeon sequencing and assembly.</title>
        <authorList>
            <person name="Soares A.E."/>
            <person name="Novak B.J."/>
            <person name="Rice E.S."/>
            <person name="O'Connell B."/>
            <person name="Chang D."/>
            <person name="Weber S."/>
            <person name="Shapiro B."/>
        </authorList>
    </citation>
    <scope>NUCLEOTIDE SEQUENCE [LARGE SCALE GENOMIC DNA]</scope>
    <source>
        <strain evidence="1">BTP2013</strain>
        <tissue evidence="1">Blood</tissue>
    </source>
</reference>
<name>A0A1V4IWM0_PATFA</name>
<organism evidence="1 2">
    <name type="scientific">Patagioenas fasciata monilis</name>
    <dbReference type="NCBI Taxonomy" id="372326"/>
    <lineage>
        <taxon>Eukaryota</taxon>
        <taxon>Metazoa</taxon>
        <taxon>Chordata</taxon>
        <taxon>Craniata</taxon>
        <taxon>Vertebrata</taxon>
        <taxon>Euteleostomi</taxon>
        <taxon>Archelosauria</taxon>
        <taxon>Archosauria</taxon>
        <taxon>Dinosauria</taxon>
        <taxon>Saurischia</taxon>
        <taxon>Theropoda</taxon>
        <taxon>Coelurosauria</taxon>
        <taxon>Aves</taxon>
        <taxon>Neognathae</taxon>
        <taxon>Neoaves</taxon>
        <taxon>Columbimorphae</taxon>
        <taxon>Columbiformes</taxon>
        <taxon>Columbidae</taxon>
        <taxon>Patagioenas</taxon>
    </lineage>
</organism>
<evidence type="ECO:0000313" key="2">
    <source>
        <dbReference type="Proteomes" id="UP000190648"/>
    </source>
</evidence>